<dbReference type="EMBL" id="GGFL01012850">
    <property type="protein sequence ID" value="MBW77028.1"/>
    <property type="molecule type" value="Transcribed_RNA"/>
</dbReference>
<organism evidence="2">
    <name type="scientific">Anopheles darlingi</name>
    <name type="common">Mosquito</name>
    <dbReference type="NCBI Taxonomy" id="43151"/>
    <lineage>
        <taxon>Eukaryota</taxon>
        <taxon>Metazoa</taxon>
        <taxon>Ecdysozoa</taxon>
        <taxon>Arthropoda</taxon>
        <taxon>Hexapoda</taxon>
        <taxon>Insecta</taxon>
        <taxon>Pterygota</taxon>
        <taxon>Neoptera</taxon>
        <taxon>Endopterygota</taxon>
        <taxon>Diptera</taxon>
        <taxon>Nematocera</taxon>
        <taxon>Culicoidea</taxon>
        <taxon>Culicidae</taxon>
        <taxon>Anophelinae</taxon>
        <taxon>Anopheles</taxon>
    </lineage>
</organism>
<evidence type="ECO:0000256" key="1">
    <source>
        <dbReference type="SAM" id="SignalP"/>
    </source>
</evidence>
<dbReference type="AlphaFoldDB" id="A0A2M4DIQ1"/>
<keyword evidence="1" id="KW-0732">Signal</keyword>
<accession>A0A2M4DIQ1</accession>
<reference evidence="2" key="1">
    <citation type="submission" date="2018-01" db="EMBL/GenBank/DDBJ databases">
        <title>An insight into the sialome of Amazonian anophelines.</title>
        <authorList>
            <person name="Ribeiro J.M."/>
            <person name="Scarpassa V."/>
            <person name="Calvo E."/>
        </authorList>
    </citation>
    <scope>NUCLEOTIDE SEQUENCE</scope>
</reference>
<sequence length="70" mass="7574">MAKRLIFDRSNFLLLLDALRVQIVQLTLQLVNACTVVNDCRSGGTVGVAILAVTEPAACHIIRIVIRVGT</sequence>
<proteinExistence type="predicted"/>
<protein>
    <submittedName>
        <fullName evidence="2">Putative secreted protein</fullName>
    </submittedName>
</protein>
<feature type="signal peptide" evidence="1">
    <location>
        <begin position="1"/>
        <end position="33"/>
    </location>
</feature>
<evidence type="ECO:0000313" key="2">
    <source>
        <dbReference type="EMBL" id="MBW77028.1"/>
    </source>
</evidence>
<feature type="chain" id="PRO_5014889024" evidence="1">
    <location>
        <begin position="34"/>
        <end position="70"/>
    </location>
</feature>
<name>A0A2M4DIQ1_ANODA</name>